<dbReference type="EMBL" id="AUBJ02000001">
    <property type="protein sequence ID" value="MCP2334116.1"/>
    <property type="molecule type" value="Genomic_DNA"/>
</dbReference>
<feature type="domain" description="Methyltransferase MycE N-terminal" evidence="6">
    <location>
        <begin position="10"/>
        <end position="117"/>
    </location>
</feature>
<keyword evidence="2 7" id="KW-0489">Methyltransferase</keyword>
<comment type="pathway">
    <text evidence="1">Antibiotic biosynthesis.</text>
</comment>
<dbReference type="SUPFAM" id="SSF53335">
    <property type="entry name" value="S-adenosyl-L-methionine-dependent methyltransferases"/>
    <property type="match status" value="1"/>
</dbReference>
<evidence type="ECO:0000259" key="6">
    <source>
        <dbReference type="Pfam" id="PF17843"/>
    </source>
</evidence>
<comment type="caution">
    <text evidence="7">The sequence shown here is derived from an EMBL/GenBank/DDBJ whole genome shotgun (WGS) entry which is preliminary data.</text>
</comment>
<evidence type="ECO:0000256" key="4">
    <source>
        <dbReference type="ARBA" id="ARBA00022691"/>
    </source>
</evidence>
<evidence type="ECO:0000256" key="3">
    <source>
        <dbReference type="ARBA" id="ARBA00022679"/>
    </source>
</evidence>
<keyword evidence="5" id="KW-0045">Antibiotic biosynthesis</keyword>
<dbReference type="GO" id="GO:0032259">
    <property type="term" value="P:methylation"/>
    <property type="evidence" value="ECO:0007669"/>
    <property type="project" value="UniProtKB-KW"/>
</dbReference>
<gene>
    <name evidence="7" type="ORF">G443_004386</name>
</gene>
<reference evidence="7 8" key="1">
    <citation type="submission" date="2022-06" db="EMBL/GenBank/DDBJ databases">
        <title>Genomic Encyclopedia of Type Strains, Phase I: the one thousand microbial genomes (KMG-I) project.</title>
        <authorList>
            <person name="Kyrpides N."/>
        </authorList>
    </citation>
    <scope>NUCLEOTIDE SEQUENCE [LARGE SCALE GENOMIC DNA]</scope>
    <source>
        <strain evidence="7 8">DSM 43889</strain>
    </source>
</reference>
<dbReference type="GO" id="GO:0008168">
    <property type="term" value="F:methyltransferase activity"/>
    <property type="evidence" value="ECO:0007669"/>
    <property type="project" value="UniProtKB-KW"/>
</dbReference>
<evidence type="ECO:0000256" key="1">
    <source>
        <dbReference type="ARBA" id="ARBA00004792"/>
    </source>
</evidence>
<sequence>MQRKAPGNTVEALLRAAAGPPDEIGALVDELTLETVVPLVIDEIVSRCAPPSGVTATLVLELRRGEGRSEHTFSFDGGELEVTAGRAGDPGALVRFEIADLVTALYGPATRPSGTTRQVESLLTPPGRDPREDSYLMFQAQRPYAEAIQAVLSGCLSAPVSLDDLAVRFGSDKWGFLHWFTQHYAEHFRRLADEPVRLLEIGVGGYDDPTAGGASLRMWQRYFRRGLVYGLDIHDKSTIRGPRMRTIRGDQNDPEFLGRLAEELGPFDVVIDDGSHVNEHVSTSFDALFPHVREGGIYVIEDMHTSYWEGFGGGPPGSGVTGTSVERVKALLDGLNLLEYRSLDEHTPSMTERYVSGVHCYRNIAFVDKGLNTKDAPPPWIPREPV</sequence>
<dbReference type="InterPro" id="IPR040800">
    <property type="entry name" value="MycE_N"/>
</dbReference>
<name>A0ABT1JNL9_ACTCY</name>
<dbReference type="InterPro" id="IPR029063">
    <property type="entry name" value="SAM-dependent_MTases_sf"/>
</dbReference>
<evidence type="ECO:0000313" key="7">
    <source>
        <dbReference type="EMBL" id="MCP2334116.1"/>
    </source>
</evidence>
<dbReference type="Proteomes" id="UP000791080">
    <property type="component" value="Unassembled WGS sequence"/>
</dbReference>
<dbReference type="Pfam" id="PF13578">
    <property type="entry name" value="Methyltransf_24"/>
    <property type="match status" value="1"/>
</dbReference>
<keyword evidence="8" id="KW-1185">Reference proteome</keyword>
<evidence type="ECO:0000313" key="8">
    <source>
        <dbReference type="Proteomes" id="UP000791080"/>
    </source>
</evidence>
<dbReference type="Pfam" id="PF17843">
    <property type="entry name" value="MycE_N"/>
    <property type="match status" value="1"/>
</dbReference>
<dbReference type="RefSeq" id="WP_026418556.1">
    <property type="nucleotide sequence ID" value="NZ_AUBJ02000001.1"/>
</dbReference>
<evidence type="ECO:0000256" key="2">
    <source>
        <dbReference type="ARBA" id="ARBA00022603"/>
    </source>
</evidence>
<dbReference type="Gene3D" id="3.40.50.150">
    <property type="entry name" value="Vaccinia Virus protein VP39"/>
    <property type="match status" value="1"/>
</dbReference>
<keyword evidence="4" id="KW-0949">S-adenosyl-L-methionine</keyword>
<organism evidence="7 8">
    <name type="scientific">Actinoalloteichus caeruleus DSM 43889</name>
    <dbReference type="NCBI Taxonomy" id="1120930"/>
    <lineage>
        <taxon>Bacteria</taxon>
        <taxon>Bacillati</taxon>
        <taxon>Actinomycetota</taxon>
        <taxon>Actinomycetes</taxon>
        <taxon>Pseudonocardiales</taxon>
        <taxon>Pseudonocardiaceae</taxon>
        <taxon>Actinoalloteichus</taxon>
        <taxon>Actinoalloteichus cyanogriseus</taxon>
    </lineage>
</organism>
<keyword evidence="3" id="KW-0808">Transferase</keyword>
<evidence type="ECO:0000256" key="5">
    <source>
        <dbReference type="ARBA" id="ARBA00023194"/>
    </source>
</evidence>
<dbReference type="Gene3D" id="3.30.1050.30">
    <property type="match status" value="1"/>
</dbReference>
<protein>
    <submittedName>
        <fullName evidence="7">Methyltransferase domain-containing protein</fullName>
    </submittedName>
</protein>
<proteinExistence type="predicted"/>
<accession>A0ABT1JNL9</accession>